<protein>
    <submittedName>
        <fullName evidence="1 2">Uncharacterized protein</fullName>
    </submittedName>
</protein>
<dbReference type="RefSeq" id="XP_005819179.1">
    <property type="nucleotide sequence ID" value="XM_005819122.1"/>
</dbReference>
<dbReference type="KEGG" id="gtt:GUITHDRAFT_121621"/>
<proteinExistence type="predicted"/>
<gene>
    <name evidence="1" type="ORF">GUITHDRAFT_121621</name>
</gene>
<dbReference type="AlphaFoldDB" id="L1I8H6"/>
<dbReference type="PaxDb" id="55529-EKX32199"/>
<dbReference type="HOGENOM" id="CLU_1800142_0_0_1"/>
<evidence type="ECO:0000313" key="1">
    <source>
        <dbReference type="EMBL" id="EKX32199.1"/>
    </source>
</evidence>
<evidence type="ECO:0000313" key="2">
    <source>
        <dbReference type="EnsemblProtists" id="EKX32199"/>
    </source>
</evidence>
<reference evidence="3" key="2">
    <citation type="submission" date="2012-11" db="EMBL/GenBank/DDBJ databases">
        <authorList>
            <person name="Kuo A."/>
            <person name="Curtis B.A."/>
            <person name="Tanifuji G."/>
            <person name="Burki F."/>
            <person name="Gruber A."/>
            <person name="Irimia M."/>
            <person name="Maruyama S."/>
            <person name="Arias M.C."/>
            <person name="Ball S.G."/>
            <person name="Gile G.H."/>
            <person name="Hirakawa Y."/>
            <person name="Hopkins J.F."/>
            <person name="Rensing S.A."/>
            <person name="Schmutz J."/>
            <person name="Symeonidi A."/>
            <person name="Elias M."/>
            <person name="Eveleigh R.J."/>
            <person name="Herman E.K."/>
            <person name="Klute M.J."/>
            <person name="Nakayama T."/>
            <person name="Obornik M."/>
            <person name="Reyes-Prieto A."/>
            <person name="Armbrust E.V."/>
            <person name="Aves S.J."/>
            <person name="Beiko R.G."/>
            <person name="Coutinho P."/>
            <person name="Dacks J.B."/>
            <person name="Durnford D.G."/>
            <person name="Fast N.M."/>
            <person name="Green B.R."/>
            <person name="Grisdale C."/>
            <person name="Hempe F."/>
            <person name="Henrissat B."/>
            <person name="Hoppner M.P."/>
            <person name="Ishida K.-I."/>
            <person name="Kim E."/>
            <person name="Koreny L."/>
            <person name="Kroth P.G."/>
            <person name="Liu Y."/>
            <person name="Malik S.-B."/>
            <person name="Maier U.G."/>
            <person name="McRose D."/>
            <person name="Mock T."/>
            <person name="Neilson J.A."/>
            <person name="Onodera N.T."/>
            <person name="Poole A.M."/>
            <person name="Pritham E.J."/>
            <person name="Richards T.A."/>
            <person name="Rocap G."/>
            <person name="Roy S.W."/>
            <person name="Sarai C."/>
            <person name="Schaack S."/>
            <person name="Shirato S."/>
            <person name="Slamovits C.H."/>
            <person name="Spencer D.F."/>
            <person name="Suzuki S."/>
            <person name="Worden A.Z."/>
            <person name="Zauner S."/>
            <person name="Barry K."/>
            <person name="Bell C."/>
            <person name="Bharti A.K."/>
            <person name="Crow J.A."/>
            <person name="Grimwood J."/>
            <person name="Kramer R."/>
            <person name="Lindquist E."/>
            <person name="Lucas S."/>
            <person name="Salamov A."/>
            <person name="McFadden G.I."/>
            <person name="Lane C.E."/>
            <person name="Keeling P.J."/>
            <person name="Gray M.W."/>
            <person name="Grigoriev I.V."/>
            <person name="Archibald J.M."/>
        </authorList>
    </citation>
    <scope>NUCLEOTIDE SEQUENCE</scope>
    <source>
        <strain evidence="3">CCMP2712</strain>
    </source>
</reference>
<reference evidence="1 3" key="1">
    <citation type="journal article" date="2012" name="Nature">
        <title>Algal genomes reveal evolutionary mosaicism and the fate of nucleomorphs.</title>
        <authorList>
            <consortium name="DOE Joint Genome Institute"/>
            <person name="Curtis B.A."/>
            <person name="Tanifuji G."/>
            <person name="Burki F."/>
            <person name="Gruber A."/>
            <person name="Irimia M."/>
            <person name="Maruyama S."/>
            <person name="Arias M.C."/>
            <person name="Ball S.G."/>
            <person name="Gile G.H."/>
            <person name="Hirakawa Y."/>
            <person name="Hopkins J.F."/>
            <person name="Kuo A."/>
            <person name="Rensing S.A."/>
            <person name="Schmutz J."/>
            <person name="Symeonidi A."/>
            <person name="Elias M."/>
            <person name="Eveleigh R.J."/>
            <person name="Herman E.K."/>
            <person name="Klute M.J."/>
            <person name="Nakayama T."/>
            <person name="Obornik M."/>
            <person name="Reyes-Prieto A."/>
            <person name="Armbrust E.V."/>
            <person name="Aves S.J."/>
            <person name="Beiko R.G."/>
            <person name="Coutinho P."/>
            <person name="Dacks J.B."/>
            <person name="Durnford D.G."/>
            <person name="Fast N.M."/>
            <person name="Green B.R."/>
            <person name="Grisdale C.J."/>
            <person name="Hempel F."/>
            <person name="Henrissat B."/>
            <person name="Hoppner M.P."/>
            <person name="Ishida K."/>
            <person name="Kim E."/>
            <person name="Koreny L."/>
            <person name="Kroth P.G."/>
            <person name="Liu Y."/>
            <person name="Malik S.B."/>
            <person name="Maier U.G."/>
            <person name="McRose D."/>
            <person name="Mock T."/>
            <person name="Neilson J.A."/>
            <person name="Onodera N.T."/>
            <person name="Poole A.M."/>
            <person name="Pritham E.J."/>
            <person name="Richards T.A."/>
            <person name="Rocap G."/>
            <person name="Roy S.W."/>
            <person name="Sarai C."/>
            <person name="Schaack S."/>
            <person name="Shirato S."/>
            <person name="Slamovits C.H."/>
            <person name="Spencer D.F."/>
            <person name="Suzuki S."/>
            <person name="Worden A.Z."/>
            <person name="Zauner S."/>
            <person name="Barry K."/>
            <person name="Bell C."/>
            <person name="Bharti A.K."/>
            <person name="Crow J.A."/>
            <person name="Grimwood J."/>
            <person name="Kramer R."/>
            <person name="Lindquist E."/>
            <person name="Lucas S."/>
            <person name="Salamov A."/>
            <person name="McFadden G.I."/>
            <person name="Lane C.E."/>
            <person name="Keeling P.J."/>
            <person name="Gray M.W."/>
            <person name="Grigoriev I.V."/>
            <person name="Archibald J.M."/>
        </authorList>
    </citation>
    <scope>NUCLEOTIDE SEQUENCE</scope>
    <source>
        <strain evidence="1 3">CCMP2712</strain>
    </source>
</reference>
<name>L1I8H6_GUITC</name>
<dbReference type="EnsemblProtists" id="EKX32199">
    <property type="protein sequence ID" value="EKX32199"/>
    <property type="gene ID" value="GUITHDRAFT_121621"/>
</dbReference>
<organism evidence="1">
    <name type="scientific">Guillardia theta (strain CCMP2712)</name>
    <name type="common">Cryptophyte</name>
    <dbReference type="NCBI Taxonomy" id="905079"/>
    <lineage>
        <taxon>Eukaryota</taxon>
        <taxon>Cryptophyceae</taxon>
        <taxon>Pyrenomonadales</taxon>
        <taxon>Geminigeraceae</taxon>
        <taxon>Guillardia</taxon>
    </lineage>
</organism>
<accession>L1I8H6</accession>
<keyword evidence="3" id="KW-1185">Reference proteome</keyword>
<dbReference type="EMBL" id="JH993205">
    <property type="protein sequence ID" value="EKX32199.1"/>
    <property type="molecule type" value="Genomic_DNA"/>
</dbReference>
<sequence>MWFTVTKIDNKEKGFRKLQRASWKQDPVPTATEVSQILGLPDDQINAIIQREISIAKERKQLLEFLKYPKGVKEPALEPFVKILAEQRQQVREKSLKRFNVLVFKAGNLSSHSTYSGSLRALWKNLTPGDLVYWSYPKRKPNHA</sequence>
<dbReference type="GeneID" id="17288929"/>
<reference evidence="2" key="3">
    <citation type="submission" date="2015-06" db="UniProtKB">
        <authorList>
            <consortium name="EnsemblProtists"/>
        </authorList>
    </citation>
    <scope>IDENTIFICATION</scope>
</reference>
<evidence type="ECO:0000313" key="3">
    <source>
        <dbReference type="Proteomes" id="UP000011087"/>
    </source>
</evidence>
<dbReference type="Proteomes" id="UP000011087">
    <property type="component" value="Unassembled WGS sequence"/>
</dbReference>